<proteinExistence type="predicted"/>
<feature type="signal peptide" evidence="1">
    <location>
        <begin position="1"/>
        <end position="19"/>
    </location>
</feature>
<dbReference type="EMBL" id="WWCS01000011">
    <property type="protein sequence ID" value="MYN41241.1"/>
    <property type="molecule type" value="Genomic_DNA"/>
</dbReference>
<keyword evidence="1" id="KW-0732">Signal</keyword>
<evidence type="ECO:0000256" key="1">
    <source>
        <dbReference type="SAM" id="SignalP"/>
    </source>
</evidence>
<evidence type="ECO:0000313" key="3">
    <source>
        <dbReference type="Proteomes" id="UP000466332"/>
    </source>
</evidence>
<accession>A0ABW9WK21</accession>
<comment type="caution">
    <text evidence="2">The sequence shown here is derived from an EMBL/GenBank/DDBJ whole genome shotgun (WGS) entry which is preliminary data.</text>
</comment>
<reference evidence="2 3" key="1">
    <citation type="submission" date="2019-12" db="EMBL/GenBank/DDBJ databases">
        <title>Novel species isolated from a subtropical stream in China.</title>
        <authorList>
            <person name="Lu H."/>
        </authorList>
    </citation>
    <scope>NUCLEOTIDE SEQUENCE [LARGE SCALE GENOMIC DNA]</scope>
    <source>
        <strain evidence="2 3">FT109W</strain>
    </source>
</reference>
<gene>
    <name evidence="2" type="ORF">GTP55_17905</name>
</gene>
<dbReference type="Proteomes" id="UP000466332">
    <property type="component" value="Unassembled WGS sequence"/>
</dbReference>
<dbReference type="RefSeq" id="WP_161046210.1">
    <property type="nucleotide sequence ID" value="NZ_WWCS01000011.1"/>
</dbReference>
<evidence type="ECO:0000313" key="2">
    <source>
        <dbReference type="EMBL" id="MYN41241.1"/>
    </source>
</evidence>
<protein>
    <submittedName>
        <fullName evidence="2">Uncharacterized protein</fullName>
    </submittedName>
</protein>
<dbReference type="PROSITE" id="PS51257">
    <property type="entry name" value="PROKAR_LIPOPROTEIN"/>
    <property type="match status" value="1"/>
</dbReference>
<name>A0ABW9WK21_9BURK</name>
<sequence>MTRLLAAVAALLLFNSAWACSCMARKDAGFIHANLKHLPANARGALFLTLDTQLKASAFVIASDAGALPASLSWPELDGKEQHYLARVAPAEGFKPGKHYKITYRGDSVGWGYPAQTDFAIDIAPLKLTDAPPQLILDGAPGRQLLQLETSAGSCSSQQPATVQSFHYDLPAAYLPYRSALYYATSSEGDHPETYFASLCGEPLFGATAFGEQHDMVHSSCDKPKGRFALRGWVGLLEVEDRPRPTNIVQVDLTAPRGLSCTPFGILKEVLSSRDSRRISNATCNISRAEWWSNTSGIPQDLPSESDILTLVHANNGAPRQCVLQALTTVLTHTPAPARTLGNALGSMFVDDLMSANKATVDTAITQLDEATRHIVLNGFQRQEYVQPHLDAVLTPLRPVLRKLQAGGKQLPPDLLNYLKE</sequence>
<keyword evidence="3" id="KW-1185">Reference proteome</keyword>
<organism evidence="2 3">
    <name type="scientific">Duganella margarita</name>
    <dbReference type="NCBI Taxonomy" id="2692170"/>
    <lineage>
        <taxon>Bacteria</taxon>
        <taxon>Pseudomonadati</taxon>
        <taxon>Pseudomonadota</taxon>
        <taxon>Betaproteobacteria</taxon>
        <taxon>Burkholderiales</taxon>
        <taxon>Oxalobacteraceae</taxon>
        <taxon>Telluria group</taxon>
        <taxon>Duganella</taxon>
    </lineage>
</organism>
<feature type="chain" id="PRO_5047189509" evidence="1">
    <location>
        <begin position="20"/>
        <end position="421"/>
    </location>
</feature>